<organism evidence="2">
    <name type="scientific">Podoviridae sp. cta463</name>
    <dbReference type="NCBI Taxonomy" id="2826561"/>
    <lineage>
        <taxon>Viruses</taxon>
        <taxon>Duplodnaviria</taxon>
        <taxon>Heunggongvirae</taxon>
        <taxon>Uroviricota</taxon>
        <taxon>Caudoviricetes</taxon>
    </lineage>
</organism>
<evidence type="ECO:0000256" key="1">
    <source>
        <dbReference type="SAM" id="MobiDB-lite"/>
    </source>
</evidence>
<proteinExistence type="predicted"/>
<protein>
    <submittedName>
        <fullName evidence="2">Uncharacterized protein</fullName>
    </submittedName>
</protein>
<feature type="region of interest" description="Disordered" evidence="1">
    <location>
        <begin position="66"/>
        <end position="88"/>
    </location>
</feature>
<reference evidence="2" key="1">
    <citation type="journal article" date="2021" name="Proc. Natl. Acad. Sci. U.S.A.">
        <title>A Catalog of Tens of Thousands of Viruses from Human Metagenomes Reveals Hidden Associations with Chronic Diseases.</title>
        <authorList>
            <person name="Tisza M.J."/>
            <person name="Buck C.B."/>
        </authorList>
    </citation>
    <scope>NUCLEOTIDE SEQUENCE</scope>
    <source>
        <strain evidence="2">Cta463</strain>
    </source>
</reference>
<accession>A0A8S5QSH5</accession>
<evidence type="ECO:0000313" key="2">
    <source>
        <dbReference type="EMBL" id="DAE22239.1"/>
    </source>
</evidence>
<dbReference type="EMBL" id="BK015729">
    <property type="protein sequence ID" value="DAE22239.1"/>
    <property type="molecule type" value="Genomic_DNA"/>
</dbReference>
<name>A0A8S5QSH5_9CAUD</name>
<sequence>MQKFNRFSIQILGTVDATSTEELLAHINSALASVPKFNIKAVSHDKWTDGYTGADRLFDEEGKEIIEQPQTDPQPDPSEEVEVIVTGA</sequence>